<dbReference type="GO" id="GO:0098703">
    <property type="term" value="P:calcium ion import across plasma membrane"/>
    <property type="evidence" value="ECO:0007669"/>
    <property type="project" value="TreeGrafter"/>
</dbReference>
<evidence type="ECO:0000256" key="2">
    <source>
        <dbReference type="ARBA" id="ARBA00022692"/>
    </source>
</evidence>
<keyword evidence="2" id="KW-0812">Transmembrane</keyword>
<dbReference type="GO" id="GO:0005886">
    <property type="term" value="C:plasma membrane"/>
    <property type="evidence" value="ECO:0007669"/>
    <property type="project" value="TreeGrafter"/>
</dbReference>
<keyword evidence="3" id="KW-1133">Transmembrane helix</keyword>
<comment type="similarity">
    <text evidence="6">Belongs to the NALF family.</text>
</comment>
<protein>
    <submittedName>
        <fullName evidence="8">Transmembrane protein FAM155B-like</fullName>
    </submittedName>
</protein>
<dbReference type="OrthoDB" id="10047996at2759"/>
<dbReference type="Proteomes" id="UP000515159">
    <property type="component" value="Chromosome 5"/>
</dbReference>
<reference evidence="8" key="1">
    <citation type="submission" date="2025-08" db="UniProtKB">
        <authorList>
            <consortium name="RefSeq"/>
        </authorList>
    </citation>
    <scope>IDENTIFICATION</scope>
</reference>
<dbReference type="GO" id="GO:0015275">
    <property type="term" value="F:stretch-activated, monoatomic cation-selective, calcium channel activity"/>
    <property type="evidence" value="ECO:0007669"/>
    <property type="project" value="TreeGrafter"/>
</dbReference>
<evidence type="ECO:0000313" key="8">
    <source>
        <dbReference type="RefSeq" id="XP_033801720.1"/>
    </source>
</evidence>
<comment type="subcellular location">
    <subcellularLocation>
        <location evidence="1">Membrane</location>
        <topology evidence="1">Multi-pass membrane protein</topology>
    </subcellularLocation>
</comment>
<dbReference type="GeneID" id="117361042"/>
<evidence type="ECO:0000256" key="1">
    <source>
        <dbReference type="ARBA" id="ARBA00004141"/>
    </source>
</evidence>
<dbReference type="FunCoup" id="A0A6P8R0Y7">
    <property type="interactions" value="512"/>
</dbReference>
<evidence type="ECO:0000256" key="5">
    <source>
        <dbReference type="ARBA" id="ARBA00023180"/>
    </source>
</evidence>
<dbReference type="InterPro" id="IPR055288">
    <property type="entry name" value="NALCN_aux_factor_1/2"/>
</dbReference>
<dbReference type="InParanoid" id="A0A6P8R0Y7"/>
<accession>A0A6P8R0Y7</accession>
<dbReference type="PANTHER" id="PTHR15819">
    <property type="entry name" value="TRANSMEMBRANE PROTEIN FAM155"/>
    <property type="match status" value="1"/>
</dbReference>
<keyword evidence="4" id="KW-0472">Membrane</keyword>
<evidence type="ECO:0000256" key="6">
    <source>
        <dbReference type="ARBA" id="ARBA00029445"/>
    </source>
</evidence>
<evidence type="ECO:0000256" key="3">
    <source>
        <dbReference type="ARBA" id="ARBA00022989"/>
    </source>
</evidence>
<dbReference type="PANTHER" id="PTHR15819:SF8">
    <property type="entry name" value="NALCN CHANNEL AUXILIARY FACTOR 2"/>
    <property type="match status" value="1"/>
</dbReference>
<gene>
    <name evidence="8" type="primary">LOC117361042</name>
</gene>
<dbReference type="KEGG" id="gsh:117361042"/>
<keyword evidence="5" id="KW-0325">Glycoprotein</keyword>
<proteinExistence type="inferred from homology"/>
<dbReference type="RefSeq" id="XP_033801720.1">
    <property type="nucleotide sequence ID" value="XM_033945829.1"/>
</dbReference>
<keyword evidence="7" id="KW-1185">Reference proteome</keyword>
<sequence length="239" mass="26546">MIRGAWMYPREDDAVLKICCAPRQNDKPCADSERAQKWRLSLASLLFFTVLLSDHLWLCAGAKLSKALSGAQESQSCDTFRSNLTKSAAPLPLCPGAQESPRLDSACGKLQSLQRLSAAFAASSRRNFLKAYFRNFSLAFCDTYTMADLLLGTASPESLNCSLEKEWGPSEEELCSSCVQAYQTLDQHAQEKYEEFDSVLEKFLQAEDYSVRSCMGDCKELKSVAQGDLRCRCEIAVLA</sequence>
<evidence type="ECO:0000313" key="7">
    <source>
        <dbReference type="Proteomes" id="UP000515159"/>
    </source>
</evidence>
<name>A0A6P8R0Y7_GEOSA</name>
<organism evidence="7 8">
    <name type="scientific">Geotrypetes seraphini</name>
    <name type="common">Gaboon caecilian</name>
    <name type="synonym">Caecilia seraphini</name>
    <dbReference type="NCBI Taxonomy" id="260995"/>
    <lineage>
        <taxon>Eukaryota</taxon>
        <taxon>Metazoa</taxon>
        <taxon>Chordata</taxon>
        <taxon>Craniata</taxon>
        <taxon>Vertebrata</taxon>
        <taxon>Euteleostomi</taxon>
        <taxon>Amphibia</taxon>
        <taxon>Gymnophiona</taxon>
        <taxon>Geotrypetes</taxon>
    </lineage>
</organism>
<evidence type="ECO:0000256" key="4">
    <source>
        <dbReference type="ARBA" id="ARBA00023136"/>
    </source>
</evidence>
<dbReference type="AlphaFoldDB" id="A0A6P8R0Y7"/>